<dbReference type="Proteomes" id="UP001185092">
    <property type="component" value="Unassembled WGS sequence"/>
</dbReference>
<dbReference type="GO" id="GO:0005615">
    <property type="term" value="C:extracellular space"/>
    <property type="evidence" value="ECO:0007669"/>
    <property type="project" value="TreeGrafter"/>
</dbReference>
<evidence type="ECO:0000313" key="2">
    <source>
        <dbReference type="EMBL" id="MDR6241957.1"/>
    </source>
</evidence>
<proteinExistence type="predicted"/>
<dbReference type="InterPro" id="IPR050149">
    <property type="entry name" value="Collagen_superfamily"/>
</dbReference>
<sequence>MAEDIEQIFYHYGRDAEDGPQGYPGPPGYPGFPGPPGQSYPGKNGNRGEKGDRGEDGDPGDPGLEGLIGPPGYDGDSTSSNIKIASARSIEYSSEEESEQTVKEILLSSNTTNTEILCRNGERIIIKQGKILEWISSSGDPIFESKTSNLT</sequence>
<dbReference type="InterPro" id="IPR008160">
    <property type="entry name" value="Collagen"/>
</dbReference>
<dbReference type="AlphaFoldDB" id="A0AAE3XSV0"/>
<protein>
    <recommendedName>
        <fullName evidence="4">Collagen-like protein</fullName>
    </recommendedName>
</protein>
<dbReference type="RefSeq" id="WP_309943176.1">
    <property type="nucleotide sequence ID" value="NZ_AP025311.1"/>
</dbReference>
<gene>
    <name evidence="2" type="ORF">HNQ88_005044</name>
</gene>
<organism evidence="2 3">
    <name type="scientific">Aureibacter tunicatorum</name>
    <dbReference type="NCBI Taxonomy" id="866807"/>
    <lineage>
        <taxon>Bacteria</taxon>
        <taxon>Pseudomonadati</taxon>
        <taxon>Bacteroidota</taxon>
        <taxon>Cytophagia</taxon>
        <taxon>Cytophagales</taxon>
        <taxon>Persicobacteraceae</taxon>
        <taxon>Aureibacter</taxon>
    </lineage>
</organism>
<evidence type="ECO:0000256" key="1">
    <source>
        <dbReference type="SAM" id="MobiDB-lite"/>
    </source>
</evidence>
<dbReference type="Pfam" id="PF01391">
    <property type="entry name" value="Collagen"/>
    <property type="match status" value="1"/>
</dbReference>
<feature type="compositionally biased region" description="Pro residues" evidence="1">
    <location>
        <begin position="23"/>
        <end position="38"/>
    </location>
</feature>
<name>A0AAE3XSV0_9BACT</name>
<dbReference type="PANTHER" id="PTHR24023:SF1112">
    <property type="entry name" value="COL_CUTICLE_N DOMAIN-CONTAINING PROTEIN-RELATED"/>
    <property type="match status" value="1"/>
</dbReference>
<feature type="compositionally biased region" description="Low complexity" evidence="1">
    <location>
        <begin position="61"/>
        <end position="71"/>
    </location>
</feature>
<dbReference type="GO" id="GO:0031012">
    <property type="term" value="C:extracellular matrix"/>
    <property type="evidence" value="ECO:0007669"/>
    <property type="project" value="TreeGrafter"/>
</dbReference>
<comment type="caution">
    <text evidence="2">The sequence shown here is derived from an EMBL/GenBank/DDBJ whole genome shotgun (WGS) entry which is preliminary data.</text>
</comment>
<feature type="region of interest" description="Disordered" evidence="1">
    <location>
        <begin position="1"/>
        <end position="81"/>
    </location>
</feature>
<accession>A0AAE3XSV0</accession>
<dbReference type="EMBL" id="JAVDQD010000014">
    <property type="protein sequence ID" value="MDR6241957.1"/>
    <property type="molecule type" value="Genomic_DNA"/>
</dbReference>
<reference evidence="2" key="1">
    <citation type="submission" date="2023-07" db="EMBL/GenBank/DDBJ databases">
        <title>Genomic Encyclopedia of Type Strains, Phase IV (KMG-IV): sequencing the most valuable type-strain genomes for metagenomic binning, comparative biology and taxonomic classification.</title>
        <authorList>
            <person name="Goeker M."/>
        </authorList>
    </citation>
    <scope>NUCLEOTIDE SEQUENCE</scope>
    <source>
        <strain evidence="2">DSM 26174</strain>
    </source>
</reference>
<evidence type="ECO:0000313" key="3">
    <source>
        <dbReference type="Proteomes" id="UP001185092"/>
    </source>
</evidence>
<dbReference type="PANTHER" id="PTHR24023">
    <property type="entry name" value="COLLAGEN ALPHA"/>
    <property type="match status" value="1"/>
</dbReference>
<feature type="compositionally biased region" description="Basic and acidic residues" evidence="1">
    <location>
        <begin position="46"/>
        <end position="56"/>
    </location>
</feature>
<evidence type="ECO:0008006" key="4">
    <source>
        <dbReference type="Google" id="ProtNLM"/>
    </source>
</evidence>
<keyword evidence="3" id="KW-1185">Reference proteome</keyword>
<dbReference type="GO" id="GO:0030020">
    <property type="term" value="F:extracellular matrix structural constituent conferring tensile strength"/>
    <property type="evidence" value="ECO:0007669"/>
    <property type="project" value="TreeGrafter"/>
</dbReference>
<dbReference type="GO" id="GO:0030198">
    <property type="term" value="P:extracellular matrix organization"/>
    <property type="evidence" value="ECO:0007669"/>
    <property type="project" value="TreeGrafter"/>
</dbReference>